<keyword evidence="3" id="KW-1185">Reference proteome</keyword>
<comment type="caution">
    <text evidence="2">The sequence shown here is derived from an EMBL/GenBank/DDBJ whole genome shotgun (WGS) entry which is preliminary data.</text>
</comment>
<protein>
    <submittedName>
        <fullName evidence="2">Uncharacterized protein</fullName>
    </submittedName>
</protein>
<dbReference type="EMBL" id="NKHZ01000068">
    <property type="protein sequence ID" value="PNS15727.1"/>
    <property type="molecule type" value="Genomic_DNA"/>
</dbReference>
<feature type="signal peptide" evidence="1">
    <location>
        <begin position="1"/>
        <end position="17"/>
    </location>
</feature>
<dbReference type="OrthoDB" id="3905592at2759"/>
<sequence>MHSILTLLPLLSGLVAAQFNDGYLGANGPDPRASFSVGAGGGNPVRISGNVLGAGTYPANEYSTWANSLSCTVGGQARSGDACATAIFVQAVSSAARDAASSMASVANGAQTRFLGPINNYAQYWNEDRGQGVSCPGCVNDFVSCPAESGWRGNFLEPGNRFNTRDRQLKVTCKKSCKTFSDLNRANLEASLALLPPQISSKRGLAANFYIWRNTGDIIAWCRATYTAGPWVNTADSCPDEVYGGETTCTARS</sequence>
<keyword evidence="1" id="KW-0732">Signal</keyword>
<dbReference type="AlphaFoldDB" id="A0A2K1QKP9"/>
<accession>A0A2K1QKP9</accession>
<gene>
    <name evidence="2" type="ORF">CAC42_4179</name>
</gene>
<dbReference type="Proteomes" id="UP000243797">
    <property type="component" value="Unassembled WGS sequence"/>
</dbReference>
<feature type="chain" id="PRO_5014340326" evidence="1">
    <location>
        <begin position="18"/>
        <end position="253"/>
    </location>
</feature>
<evidence type="ECO:0000313" key="2">
    <source>
        <dbReference type="EMBL" id="PNS15727.1"/>
    </source>
</evidence>
<evidence type="ECO:0000256" key="1">
    <source>
        <dbReference type="SAM" id="SignalP"/>
    </source>
</evidence>
<organism evidence="2 3">
    <name type="scientific">Sphaceloma murrayae</name>
    <dbReference type="NCBI Taxonomy" id="2082308"/>
    <lineage>
        <taxon>Eukaryota</taxon>
        <taxon>Fungi</taxon>
        <taxon>Dikarya</taxon>
        <taxon>Ascomycota</taxon>
        <taxon>Pezizomycotina</taxon>
        <taxon>Dothideomycetes</taxon>
        <taxon>Dothideomycetidae</taxon>
        <taxon>Myriangiales</taxon>
        <taxon>Elsinoaceae</taxon>
        <taxon>Sphaceloma</taxon>
    </lineage>
</organism>
<evidence type="ECO:0000313" key="3">
    <source>
        <dbReference type="Proteomes" id="UP000243797"/>
    </source>
</evidence>
<reference evidence="2 3" key="1">
    <citation type="submission" date="2017-06" db="EMBL/GenBank/DDBJ databases">
        <title>Draft genome sequence of a variant of Elsinoe murrayae.</title>
        <authorList>
            <person name="Cheng Q."/>
        </authorList>
    </citation>
    <scope>NUCLEOTIDE SEQUENCE [LARGE SCALE GENOMIC DNA]</scope>
    <source>
        <strain evidence="2 3">CQ-2017a</strain>
    </source>
</reference>
<proteinExistence type="predicted"/>
<dbReference type="InParanoid" id="A0A2K1QKP9"/>
<name>A0A2K1QKP9_9PEZI</name>